<evidence type="ECO:0000313" key="3">
    <source>
        <dbReference type="EMBL" id="SFI22601.1"/>
    </source>
</evidence>
<organism evidence="3 4">
    <name type="scientific">Halpernia frigidisoli</name>
    <dbReference type="NCBI Taxonomy" id="1125876"/>
    <lineage>
        <taxon>Bacteria</taxon>
        <taxon>Pseudomonadati</taxon>
        <taxon>Bacteroidota</taxon>
        <taxon>Flavobacteriia</taxon>
        <taxon>Flavobacteriales</taxon>
        <taxon>Weeksellaceae</taxon>
        <taxon>Chryseobacterium group</taxon>
        <taxon>Halpernia</taxon>
    </lineage>
</organism>
<keyword evidence="2" id="KW-0732">Signal</keyword>
<proteinExistence type="predicted"/>
<feature type="signal peptide" evidence="2">
    <location>
        <begin position="1"/>
        <end position="19"/>
    </location>
</feature>
<feature type="compositionally biased region" description="Basic and acidic residues" evidence="1">
    <location>
        <begin position="294"/>
        <end position="310"/>
    </location>
</feature>
<dbReference type="RefSeq" id="WP_177205448.1">
    <property type="nucleotide sequence ID" value="NZ_FOQT01000003.1"/>
</dbReference>
<evidence type="ECO:0008006" key="5">
    <source>
        <dbReference type="Google" id="ProtNLM"/>
    </source>
</evidence>
<dbReference type="AlphaFoldDB" id="A0A1I3GHH2"/>
<name>A0A1I3GHH2_9FLAO</name>
<evidence type="ECO:0000313" key="4">
    <source>
        <dbReference type="Proteomes" id="UP000198931"/>
    </source>
</evidence>
<reference evidence="3 4" key="1">
    <citation type="submission" date="2016-10" db="EMBL/GenBank/DDBJ databases">
        <authorList>
            <person name="de Groot N.N."/>
        </authorList>
    </citation>
    <scope>NUCLEOTIDE SEQUENCE [LARGE SCALE GENOMIC DNA]</scope>
    <source>
        <strain evidence="3 4">DSM 26000</strain>
    </source>
</reference>
<feature type="compositionally biased region" description="Polar residues" evidence="1">
    <location>
        <begin position="208"/>
        <end position="232"/>
    </location>
</feature>
<dbReference type="STRING" id="1125876.SAMN05443292_1834"/>
<feature type="compositionally biased region" description="Polar residues" evidence="1">
    <location>
        <begin position="251"/>
        <end position="270"/>
    </location>
</feature>
<dbReference type="EMBL" id="FOQT01000003">
    <property type="protein sequence ID" value="SFI22601.1"/>
    <property type="molecule type" value="Genomic_DNA"/>
</dbReference>
<dbReference type="Proteomes" id="UP000198931">
    <property type="component" value="Unassembled WGS sequence"/>
</dbReference>
<feature type="region of interest" description="Disordered" evidence="1">
    <location>
        <begin position="195"/>
        <end position="332"/>
    </location>
</feature>
<feature type="chain" id="PRO_5011504359" description="Secreted protein" evidence="2">
    <location>
        <begin position="20"/>
        <end position="332"/>
    </location>
</feature>
<protein>
    <recommendedName>
        <fullName evidence="5">Secreted protein</fullName>
    </recommendedName>
</protein>
<feature type="compositionally biased region" description="Polar residues" evidence="1">
    <location>
        <begin position="277"/>
        <end position="293"/>
    </location>
</feature>
<gene>
    <name evidence="3" type="ORF">SAMN05443292_1834</name>
</gene>
<sequence>MYKKILFCSLLMVGSLAFAQQNQSYNGWGDSNNSYNNSNNYGNSYDDYDNDYPDDYYYDYPSDYYPQSYYESYYNDYRKSIVSINWPQIFRQYRLNRNQINQIIYINNRYQNFNTWNAYYGVNPDRWYYERFNALKFILGPTIFINFQNHYYHGYNPVVYFQNYRRTYYVPRYHVRTQYRNVNIVKYRVDRDTYRDNRAGNGLYDPNYRNNLSQNKSSESSGFRNGIKTENSPFLRDNTVSPEVRSGGLRSGSSAENNTPQRNEVTSPNNIGGFRNGRNSGENGERQVQSQRNQRNDSGFRTESGSRKSSENTTQRSGGEKRSEGIRGGGLR</sequence>
<accession>A0A1I3GHH2</accession>
<evidence type="ECO:0000256" key="1">
    <source>
        <dbReference type="SAM" id="MobiDB-lite"/>
    </source>
</evidence>
<keyword evidence="4" id="KW-1185">Reference proteome</keyword>
<evidence type="ECO:0000256" key="2">
    <source>
        <dbReference type="SAM" id="SignalP"/>
    </source>
</evidence>